<evidence type="ECO:0000256" key="2">
    <source>
        <dbReference type="ARBA" id="ARBA00022737"/>
    </source>
</evidence>
<feature type="binding site" evidence="4">
    <location>
        <begin position="214"/>
        <end position="220"/>
    </location>
    <ligand>
        <name>acetyl-CoA</name>
        <dbReference type="ChEBI" id="CHEBI:57288"/>
        <label>2</label>
    </ligand>
</feature>
<comment type="subunit">
    <text evidence="4">Monomer.</text>
</comment>
<dbReference type="HAMAP" id="MF_01698">
    <property type="entry name" value="MshD"/>
    <property type="match status" value="1"/>
</dbReference>
<dbReference type="OrthoDB" id="3208058at2"/>
<dbReference type="EC" id="2.3.1.189" evidence="4"/>
<dbReference type="PANTHER" id="PTHR43617:SF31">
    <property type="entry name" value="MYCOTHIOL ACETYLTRANSFERASE"/>
    <property type="match status" value="1"/>
</dbReference>
<gene>
    <name evidence="4 6" type="primary">mshD</name>
    <name evidence="6" type="ORF">ESP62_001130</name>
</gene>
<dbReference type="CDD" id="cd04301">
    <property type="entry name" value="NAT_SF"/>
    <property type="match status" value="2"/>
</dbReference>
<evidence type="ECO:0000313" key="7">
    <source>
        <dbReference type="Proteomes" id="UP001515100"/>
    </source>
</evidence>
<organism evidence="6 7">
    <name type="scientific">Aeromicrobium fastidiosum</name>
    <dbReference type="NCBI Taxonomy" id="52699"/>
    <lineage>
        <taxon>Bacteria</taxon>
        <taxon>Bacillati</taxon>
        <taxon>Actinomycetota</taxon>
        <taxon>Actinomycetes</taxon>
        <taxon>Propionibacteriales</taxon>
        <taxon>Nocardioidaceae</taxon>
        <taxon>Aeromicrobium</taxon>
    </lineage>
</organism>
<comment type="caution">
    <text evidence="4">Lacks conserved residue(s) required for the propagation of feature annotation.</text>
</comment>
<feature type="binding site" evidence="4">
    <location>
        <position position="203"/>
    </location>
    <ligand>
        <name>1D-myo-inositol 2-(L-cysteinylamino)-2-deoxy-alpha-D-glucopyranoside</name>
        <dbReference type="ChEBI" id="CHEBI:58887"/>
    </ligand>
</feature>
<dbReference type="RefSeq" id="WP_129179752.1">
    <property type="nucleotide sequence ID" value="NZ_JAGIOG010000001.1"/>
</dbReference>
<dbReference type="PROSITE" id="PS51186">
    <property type="entry name" value="GNAT"/>
    <property type="match status" value="2"/>
</dbReference>
<dbReference type="EMBL" id="SDPP02000001">
    <property type="protein sequence ID" value="KAA1379849.1"/>
    <property type="molecule type" value="Genomic_DNA"/>
</dbReference>
<name>A0A641API8_9ACTN</name>
<feature type="domain" description="N-acetyltransferase" evidence="5">
    <location>
        <begin position="1"/>
        <end position="128"/>
    </location>
</feature>
<comment type="caution">
    <text evidence="6">The sequence shown here is derived from an EMBL/GenBank/DDBJ whole genome shotgun (WGS) entry which is preliminary data.</text>
</comment>
<dbReference type="AlphaFoldDB" id="A0A641API8"/>
<dbReference type="GO" id="GO:0035447">
    <property type="term" value="F:mycothiol synthase activity"/>
    <property type="evidence" value="ECO:0007669"/>
    <property type="project" value="UniProtKB-UniRule"/>
</dbReference>
<feature type="binding site" evidence="4">
    <location>
        <position position="241"/>
    </location>
    <ligand>
        <name>1D-myo-inositol 2-(L-cysteinylamino)-2-deoxy-alpha-D-glucopyranoside</name>
        <dbReference type="ChEBI" id="CHEBI:58887"/>
    </ligand>
</feature>
<dbReference type="PANTHER" id="PTHR43617">
    <property type="entry name" value="L-AMINO ACID N-ACETYLTRANSFERASE"/>
    <property type="match status" value="1"/>
</dbReference>
<evidence type="ECO:0000313" key="6">
    <source>
        <dbReference type="EMBL" id="KAA1379849.1"/>
    </source>
</evidence>
<protein>
    <recommendedName>
        <fullName evidence="4">Mycothiol acetyltransferase</fullName>
        <shortName evidence="4">MSH acetyltransferase</shortName>
        <ecNumber evidence="4">2.3.1.189</ecNumber>
    </recommendedName>
    <alternativeName>
        <fullName evidence="4">Mycothiol synthase</fullName>
    </alternativeName>
</protein>
<dbReference type="SUPFAM" id="SSF55729">
    <property type="entry name" value="Acyl-CoA N-acyltransferases (Nat)"/>
    <property type="match status" value="2"/>
</dbReference>
<comment type="similarity">
    <text evidence="4">Belongs to the acetyltransferase family. MshD subfamily.</text>
</comment>
<dbReference type="InterPro" id="IPR050276">
    <property type="entry name" value="MshD_Acetyltransferase"/>
</dbReference>
<feature type="domain" description="N-acetyltransferase" evidence="5">
    <location>
        <begin position="131"/>
        <end position="282"/>
    </location>
</feature>
<keyword evidence="1 4" id="KW-0808">Transferase</keyword>
<feature type="binding site" evidence="4">
    <location>
        <position position="21"/>
    </location>
    <ligand>
        <name>1D-myo-inositol 2-(L-cysteinylamino)-2-deoxy-alpha-D-glucopyranoside</name>
        <dbReference type="ChEBI" id="CHEBI:58887"/>
    </ligand>
</feature>
<comment type="catalytic activity">
    <reaction evidence="4">
        <text>1D-myo-inositol 2-(L-cysteinylamino)-2-deoxy-alpha-D-glucopyranoside + acetyl-CoA = mycothiol + CoA + H(+)</text>
        <dbReference type="Rhea" id="RHEA:26172"/>
        <dbReference type="ChEBI" id="CHEBI:15378"/>
        <dbReference type="ChEBI" id="CHEBI:16768"/>
        <dbReference type="ChEBI" id="CHEBI:57287"/>
        <dbReference type="ChEBI" id="CHEBI:57288"/>
        <dbReference type="ChEBI" id="CHEBI:58887"/>
        <dbReference type="EC" id="2.3.1.189"/>
    </reaction>
</comment>
<dbReference type="GO" id="GO:0010125">
    <property type="term" value="P:mycothiol biosynthetic process"/>
    <property type="evidence" value="ECO:0007669"/>
    <property type="project" value="UniProtKB-UniRule"/>
</dbReference>
<sequence length="282" mass="30377">MSIVQLAERARLADGVAPLNEASLLALRDRARARVVVHQTQPDGTVVAAAYAVGDAPVEIVVDPAHRRTGIGRRLLDELLADGEHHFWAHGDLSAAQALAASAGLTAERTLLVLRLTFDGAPEPERVPDGIALRTYTPADADAVVAVNGRAFAHHPEQGAMDRADLDRRMSSDWFDPAGLFIAERDGRVVGFHWTKVEDSVGEVYVVGIDPDAQGVGLGTALTARGLRHLFDRGLDVVDLYVEGDNGAALTVYRRLGFVDHARDTLYVAPPPPEDPHTHDHP</sequence>
<dbReference type="InterPro" id="IPR016181">
    <property type="entry name" value="Acyl_CoA_acyltransferase"/>
</dbReference>
<feature type="binding site" evidence="4">
    <location>
        <begin position="207"/>
        <end position="209"/>
    </location>
    <ligand>
        <name>acetyl-CoA</name>
        <dbReference type="ChEBI" id="CHEBI:57288"/>
        <label>2</label>
    </ligand>
</feature>
<feature type="binding site" evidence="4">
    <location>
        <position position="196"/>
    </location>
    <ligand>
        <name>1D-myo-inositol 2-(L-cysteinylamino)-2-deoxy-alpha-D-glucopyranoside</name>
        <dbReference type="ChEBI" id="CHEBI:58887"/>
    </ligand>
</feature>
<feature type="binding site" evidence="4">
    <location>
        <position position="157"/>
    </location>
    <ligand>
        <name>1D-myo-inositol 2-(L-cysteinylamino)-2-deoxy-alpha-D-glucopyranoside</name>
        <dbReference type="ChEBI" id="CHEBI:58887"/>
    </ligand>
</feature>
<dbReference type="Proteomes" id="UP001515100">
    <property type="component" value="Unassembled WGS sequence"/>
</dbReference>
<feature type="binding site" evidence="4">
    <location>
        <begin position="60"/>
        <end position="62"/>
    </location>
    <ligand>
        <name>acetyl-CoA</name>
        <dbReference type="ChEBI" id="CHEBI:57288"/>
        <label>1</label>
    </ligand>
</feature>
<evidence type="ECO:0000256" key="3">
    <source>
        <dbReference type="ARBA" id="ARBA00023315"/>
    </source>
</evidence>
<evidence type="ECO:0000256" key="4">
    <source>
        <dbReference type="HAMAP-Rule" id="MF_01698"/>
    </source>
</evidence>
<keyword evidence="3 4" id="KW-0012">Acyltransferase</keyword>
<dbReference type="InterPro" id="IPR017813">
    <property type="entry name" value="Mycothiol_AcTrfase"/>
</dbReference>
<keyword evidence="2 4" id="KW-0677">Repeat</keyword>
<comment type="function">
    <text evidence="4">Catalyzes the transfer of acetyl from acetyl-CoA to desacetylmycothiol (Cys-GlcN-Ins) to form mycothiol.</text>
</comment>
<proteinExistence type="inferred from homology"/>
<dbReference type="Gene3D" id="3.40.630.30">
    <property type="match status" value="1"/>
</dbReference>
<evidence type="ECO:0000256" key="1">
    <source>
        <dbReference type="ARBA" id="ARBA00022679"/>
    </source>
</evidence>
<accession>A0A641API8</accession>
<dbReference type="GO" id="GO:0008999">
    <property type="term" value="F:protein-N-terminal-alanine acetyltransferase activity"/>
    <property type="evidence" value="ECO:0007669"/>
    <property type="project" value="TreeGrafter"/>
</dbReference>
<dbReference type="InterPro" id="IPR000182">
    <property type="entry name" value="GNAT_dom"/>
</dbReference>
<reference evidence="6" key="1">
    <citation type="submission" date="2019-09" db="EMBL/GenBank/DDBJ databases">
        <authorList>
            <person name="Li J."/>
        </authorList>
    </citation>
    <scope>NUCLEOTIDE SEQUENCE [LARGE SCALE GENOMIC DNA]</scope>
    <source>
        <strain evidence="6">NRBC 14897</strain>
    </source>
</reference>
<keyword evidence="7" id="KW-1185">Reference proteome</keyword>
<dbReference type="PIRSF" id="PIRSF021524">
    <property type="entry name" value="MSH_acetyltransferase"/>
    <property type="match status" value="1"/>
</dbReference>
<dbReference type="NCBIfam" id="TIGR03448">
    <property type="entry name" value="mycothiol_MshD"/>
    <property type="match status" value="1"/>
</dbReference>
<dbReference type="Pfam" id="PF00583">
    <property type="entry name" value="Acetyltransf_1"/>
    <property type="match status" value="2"/>
</dbReference>
<evidence type="ECO:0000259" key="5">
    <source>
        <dbReference type="PROSITE" id="PS51186"/>
    </source>
</evidence>